<dbReference type="EMBL" id="CAGKOT010000025">
    <property type="protein sequence ID" value="CAB5368724.1"/>
    <property type="molecule type" value="Genomic_DNA"/>
</dbReference>
<dbReference type="Proteomes" id="UP000684084">
    <property type="component" value="Unassembled WGS sequence"/>
</dbReference>
<evidence type="ECO:0000259" key="3">
    <source>
        <dbReference type="PROSITE" id="PS50013"/>
    </source>
</evidence>
<keyword evidence="2" id="KW-0539">Nucleus</keyword>
<dbReference type="GO" id="GO:0005634">
    <property type="term" value="C:nucleus"/>
    <property type="evidence" value="ECO:0007669"/>
    <property type="project" value="UniProtKB-SubCell"/>
</dbReference>
<dbReference type="VEuPathDB" id="FungiDB:FUN_006950"/>
<comment type="caution">
    <text evidence="5">The sequence shown here is derived from an EMBL/GenBank/DDBJ whole genome shotgun (WGS) entry which is preliminary data.</text>
</comment>
<dbReference type="SMART" id="SM00300">
    <property type="entry name" value="ChSh"/>
    <property type="match status" value="1"/>
</dbReference>
<reference evidence="5 8" key="2">
    <citation type="submission" date="2017-09" db="EMBL/GenBank/DDBJ databases">
        <title>Extensive intraspecific genome diversity in a model arbuscular mycorrhizal fungus.</title>
        <authorList>
            <person name="Chen E.C."/>
            <person name="Morin E."/>
            <person name="Beaudet D."/>
            <person name="Noel J."/>
            <person name="Ndikumana S."/>
            <person name="Charron P."/>
            <person name="St-Onge C."/>
            <person name="Giorgi J."/>
            <person name="Grigoriev I.V."/>
            <person name="Roux C."/>
            <person name="Martin F.M."/>
            <person name="Corradi N."/>
        </authorList>
    </citation>
    <scope>NUCLEOTIDE SEQUENCE [LARGE SCALE GENOMIC DNA]</scope>
    <source>
        <strain evidence="5 8">A5</strain>
    </source>
</reference>
<name>A0A2N0P5S4_9GLOM</name>
<dbReference type="SMART" id="SM00298">
    <property type="entry name" value="CHROMO"/>
    <property type="match status" value="1"/>
</dbReference>
<dbReference type="InterPro" id="IPR000953">
    <property type="entry name" value="Chromo/chromo_shadow_dom"/>
</dbReference>
<dbReference type="SUPFAM" id="SSF54160">
    <property type="entry name" value="Chromo domain-like"/>
    <property type="match status" value="2"/>
</dbReference>
<comment type="subcellular location">
    <subcellularLocation>
        <location evidence="1">Nucleus</location>
    </subcellularLocation>
</comment>
<proteinExistence type="predicted"/>
<reference evidence="4" key="5">
    <citation type="submission" date="2020-05" db="EMBL/GenBank/DDBJ databases">
        <authorList>
            <person name="Rincon C."/>
            <person name="Sanders R I."/>
            <person name="Robbins C."/>
            <person name="Chaturvedi A."/>
        </authorList>
    </citation>
    <scope>NUCLEOTIDE SEQUENCE</scope>
    <source>
        <strain evidence="4">CHB12</strain>
    </source>
</reference>
<dbReference type="InterPro" id="IPR023780">
    <property type="entry name" value="Chromo_domain"/>
</dbReference>
<evidence type="ECO:0000313" key="8">
    <source>
        <dbReference type="Proteomes" id="UP000232722"/>
    </source>
</evidence>
<dbReference type="PROSITE" id="PS50013">
    <property type="entry name" value="CHROMO_2"/>
    <property type="match status" value="1"/>
</dbReference>
<gene>
    <name evidence="4" type="ORF">CHRIB12_LOCUS11918</name>
    <name evidence="6" type="ORF">RhiirA1_496532</name>
    <name evidence="5" type="ORF">RhiirA5_454692</name>
</gene>
<evidence type="ECO:0000313" key="6">
    <source>
        <dbReference type="EMBL" id="PKC71532.1"/>
    </source>
</evidence>
<dbReference type="InterPro" id="IPR008251">
    <property type="entry name" value="Chromo_shadow_dom"/>
</dbReference>
<evidence type="ECO:0000256" key="2">
    <source>
        <dbReference type="ARBA" id="ARBA00023242"/>
    </source>
</evidence>
<sequence>MSISKISIHELNEDNVKYYASIIYDTDQVPDNSQHINIEVTDDSKFEEITMEDIRGMRYRKGKVQYLVKWKTIDEAEWIEADKCDKQLIKKFLDKNEGSAMKETKSNFVKKENNKKSFHEFRKAGYKDVHQCNPNTKIAKLRKGDWEDQVEEVESMFRHVPTGEWFSLLKWKNGSFSTHPNKEVNIKCPQKIISYYESRIVFGKVTKK</sequence>
<dbReference type="Proteomes" id="UP000232722">
    <property type="component" value="Unassembled WGS sequence"/>
</dbReference>
<dbReference type="AlphaFoldDB" id="A0A2N0P5S4"/>
<dbReference type="CDD" id="cd00024">
    <property type="entry name" value="CD_CSD"/>
    <property type="match status" value="1"/>
</dbReference>
<reference evidence="6 7" key="3">
    <citation type="submission" date="2017-10" db="EMBL/GenBank/DDBJ databases">
        <title>Extensive intraspecific genome diversity in a model arbuscular mycorrhizal fungus.</title>
        <authorList>
            <person name="Chen E.C.H."/>
            <person name="Morin E."/>
            <person name="Baudet D."/>
            <person name="Noel J."/>
            <person name="Ndikumana S."/>
            <person name="Charron P."/>
            <person name="St-Onge C."/>
            <person name="Giorgi J."/>
            <person name="Grigoriev I.V."/>
            <person name="Roux C."/>
            <person name="Martin F.M."/>
            <person name="Corradi N."/>
        </authorList>
    </citation>
    <scope>NUCLEOTIDE SEQUENCE [LARGE SCALE GENOMIC DNA]</scope>
    <source>
        <strain evidence="6 7">A1</strain>
    </source>
</reference>
<dbReference type="Pfam" id="PF01393">
    <property type="entry name" value="Chromo_shadow"/>
    <property type="match status" value="1"/>
</dbReference>
<dbReference type="EMBL" id="LLXJ01001444">
    <property type="protein sequence ID" value="PKC02168.1"/>
    <property type="molecule type" value="Genomic_DNA"/>
</dbReference>
<reference evidence="5 8" key="1">
    <citation type="submission" date="2016-04" db="EMBL/GenBank/DDBJ databases">
        <title>Genome analyses suggest a sexual origin of heterokaryosis in a supposedly ancient asexual fungus.</title>
        <authorList>
            <person name="Ropars J."/>
            <person name="Sedzielewska K."/>
            <person name="Noel J."/>
            <person name="Charron P."/>
            <person name="Farinelli L."/>
            <person name="Marton T."/>
            <person name="Kruger M."/>
            <person name="Pelin A."/>
            <person name="Brachmann A."/>
            <person name="Corradi N."/>
        </authorList>
    </citation>
    <scope>NUCLEOTIDE SEQUENCE [LARGE SCALE GENOMIC DNA]</scope>
    <source>
        <strain evidence="5 8">A5</strain>
    </source>
</reference>
<dbReference type="VEuPathDB" id="FungiDB:RhiirFUN_009790"/>
<organism evidence="5 8">
    <name type="scientific">Rhizophagus irregularis</name>
    <dbReference type="NCBI Taxonomy" id="588596"/>
    <lineage>
        <taxon>Eukaryota</taxon>
        <taxon>Fungi</taxon>
        <taxon>Fungi incertae sedis</taxon>
        <taxon>Mucoromycota</taxon>
        <taxon>Glomeromycotina</taxon>
        <taxon>Glomeromycetes</taxon>
        <taxon>Glomerales</taxon>
        <taxon>Glomeraceae</taxon>
        <taxon>Rhizophagus</taxon>
    </lineage>
</organism>
<dbReference type="OrthoDB" id="433924at2759"/>
<dbReference type="Gene3D" id="2.40.50.40">
    <property type="match status" value="2"/>
</dbReference>
<dbReference type="Proteomes" id="UP000232688">
    <property type="component" value="Unassembled WGS sequence"/>
</dbReference>
<evidence type="ECO:0000313" key="5">
    <source>
        <dbReference type="EMBL" id="PKC02168.1"/>
    </source>
</evidence>
<dbReference type="VEuPathDB" id="FungiDB:RhiirA1_496532"/>
<evidence type="ECO:0000256" key="1">
    <source>
        <dbReference type="ARBA" id="ARBA00004123"/>
    </source>
</evidence>
<dbReference type="Pfam" id="PF00385">
    <property type="entry name" value="Chromo"/>
    <property type="match status" value="1"/>
</dbReference>
<evidence type="ECO:0000313" key="7">
    <source>
        <dbReference type="Proteomes" id="UP000232688"/>
    </source>
</evidence>
<protein>
    <recommendedName>
        <fullName evidence="3">Chromo domain-containing protein</fullName>
    </recommendedName>
</protein>
<evidence type="ECO:0000313" key="4">
    <source>
        <dbReference type="EMBL" id="CAB5368724.1"/>
    </source>
</evidence>
<feature type="domain" description="Chromo" evidence="3">
    <location>
        <begin position="49"/>
        <end position="77"/>
    </location>
</feature>
<accession>A0A2N0P5S4</accession>
<dbReference type="EMBL" id="LLXH01000163">
    <property type="protein sequence ID" value="PKC71532.1"/>
    <property type="molecule type" value="Genomic_DNA"/>
</dbReference>
<reference evidence="6 7" key="4">
    <citation type="submission" date="2017-10" db="EMBL/GenBank/DDBJ databases">
        <title>Genome analyses suggest a sexual origin of heterokaryosis in a supposedly ancient asexual fungus.</title>
        <authorList>
            <person name="Corradi N."/>
            <person name="Sedzielewska K."/>
            <person name="Noel J."/>
            <person name="Charron P."/>
            <person name="Farinelli L."/>
            <person name="Marton T."/>
            <person name="Kruger M."/>
            <person name="Pelin A."/>
            <person name="Brachmann A."/>
            <person name="Corradi N."/>
        </authorList>
    </citation>
    <scope>NUCLEOTIDE SEQUENCE [LARGE SCALE GENOMIC DNA]</scope>
    <source>
        <strain evidence="6 7">A1</strain>
    </source>
</reference>
<dbReference type="InterPro" id="IPR016197">
    <property type="entry name" value="Chromo-like_dom_sf"/>
</dbReference>